<dbReference type="Proteomes" id="UP000324632">
    <property type="component" value="Chromosome 6"/>
</dbReference>
<dbReference type="Gene3D" id="2.40.50.140">
    <property type="entry name" value="Nucleic acid-binding proteins"/>
    <property type="match status" value="1"/>
</dbReference>
<feature type="domain" description="Replication factor A C-terminal" evidence="2">
    <location>
        <begin position="8"/>
        <end position="111"/>
    </location>
</feature>
<feature type="chain" id="PRO_5022944952" evidence="1">
    <location>
        <begin position="22"/>
        <end position="128"/>
    </location>
</feature>
<name>A0A5A9PCB9_9TELE</name>
<evidence type="ECO:0000259" key="2">
    <source>
        <dbReference type="Pfam" id="PF08646"/>
    </source>
</evidence>
<dbReference type="PANTHER" id="PTHR35537">
    <property type="entry name" value="DNA DAMAGE-INDUCIBLE APOPTOSIS SUPPRESSOR PROTEIN DDIAS"/>
    <property type="match status" value="1"/>
</dbReference>
<comment type="caution">
    <text evidence="3">The sequence shown here is derived from an EMBL/GenBank/DDBJ whole genome shotgun (WGS) entry which is preliminary data.</text>
</comment>
<gene>
    <name evidence="3" type="ORF">E1301_Tti008289</name>
</gene>
<dbReference type="InterPro" id="IPR043522">
    <property type="entry name" value="DDIAS"/>
</dbReference>
<evidence type="ECO:0000256" key="1">
    <source>
        <dbReference type="SAM" id="SignalP"/>
    </source>
</evidence>
<proteinExistence type="predicted"/>
<dbReference type="EMBL" id="SOYY01000006">
    <property type="protein sequence ID" value="KAA0720084.1"/>
    <property type="molecule type" value="Genomic_DNA"/>
</dbReference>
<dbReference type="AlphaFoldDB" id="A0A5A9PCB9"/>
<dbReference type="InterPro" id="IPR012340">
    <property type="entry name" value="NA-bd_OB-fold"/>
</dbReference>
<feature type="signal peptide" evidence="1">
    <location>
        <begin position="1"/>
        <end position="21"/>
    </location>
</feature>
<organism evidence="3 4">
    <name type="scientific">Triplophysa tibetana</name>
    <dbReference type="NCBI Taxonomy" id="1572043"/>
    <lineage>
        <taxon>Eukaryota</taxon>
        <taxon>Metazoa</taxon>
        <taxon>Chordata</taxon>
        <taxon>Craniata</taxon>
        <taxon>Vertebrata</taxon>
        <taxon>Euteleostomi</taxon>
        <taxon>Actinopterygii</taxon>
        <taxon>Neopterygii</taxon>
        <taxon>Teleostei</taxon>
        <taxon>Ostariophysi</taxon>
        <taxon>Cypriniformes</taxon>
        <taxon>Nemacheilidae</taxon>
        <taxon>Triplophysa</taxon>
    </lineage>
</organism>
<dbReference type="PANTHER" id="PTHR35537:SF1">
    <property type="entry name" value="DNA DAMAGE-INDUCED APOPTOSIS SUPPRESSOR PROTEIN"/>
    <property type="match status" value="1"/>
</dbReference>
<dbReference type="Pfam" id="PF08646">
    <property type="entry name" value="Rep_fac-A_C"/>
    <property type="match status" value="1"/>
</dbReference>
<dbReference type="SUPFAM" id="SSF50249">
    <property type="entry name" value="Nucleic acid-binding proteins"/>
    <property type="match status" value="1"/>
</dbReference>
<protein>
    <submittedName>
        <fullName evidence="3">DNA damage-induced apoptosis suppressor protein</fullName>
    </submittedName>
</protein>
<dbReference type="GO" id="GO:1902230">
    <property type="term" value="P:negative regulation of intrinsic apoptotic signaling pathway in response to DNA damage"/>
    <property type="evidence" value="ECO:0007669"/>
    <property type="project" value="InterPro"/>
</dbReference>
<dbReference type="GO" id="GO:0005737">
    <property type="term" value="C:cytoplasm"/>
    <property type="evidence" value="ECO:0007669"/>
    <property type="project" value="TreeGrafter"/>
</dbReference>
<evidence type="ECO:0000313" key="3">
    <source>
        <dbReference type="EMBL" id="KAA0720084.1"/>
    </source>
</evidence>
<dbReference type="InterPro" id="IPR013955">
    <property type="entry name" value="Rep_factor-A_C"/>
</dbReference>
<dbReference type="GO" id="GO:0005634">
    <property type="term" value="C:nucleus"/>
    <property type="evidence" value="ECO:0007669"/>
    <property type="project" value="TreeGrafter"/>
</dbReference>
<reference evidence="3 4" key="1">
    <citation type="journal article" date="2019" name="Mol. Ecol. Resour.">
        <title>Chromosome-level genome assembly of Triplophysa tibetana, a fish adapted to the harsh high-altitude environment of the Tibetan Plateau.</title>
        <authorList>
            <person name="Yang X."/>
            <person name="Liu H."/>
            <person name="Ma Z."/>
            <person name="Zou Y."/>
            <person name="Zou M."/>
            <person name="Mao Y."/>
            <person name="Li X."/>
            <person name="Wang H."/>
            <person name="Chen T."/>
            <person name="Wang W."/>
            <person name="Yang R."/>
        </authorList>
    </citation>
    <scope>NUCLEOTIDE SEQUENCE [LARGE SCALE GENOMIC DNA]</scope>
    <source>
        <strain evidence="3">TTIB1903HZAU</strain>
        <tissue evidence="3">Muscle</tissue>
    </source>
</reference>
<accession>A0A5A9PCB9</accession>
<evidence type="ECO:0000313" key="4">
    <source>
        <dbReference type="Proteomes" id="UP000324632"/>
    </source>
</evidence>
<keyword evidence="4" id="KW-1185">Reference proteome</keyword>
<sequence length="128" mass="14305">MSNIRSLVSCTILSLQDSCLLYSCCKCCLSRLTQENKRATCYRCGFTCDLKNVDYRYRLSVKVSRNQDIFGVTVFGGCLNPFFGITAGDLQRCIESEKSNGPHIVQQLLIKAVEDCFIGRCVVLGLKV</sequence>
<keyword evidence="1" id="KW-0732">Signal</keyword>